<feature type="transmembrane region" description="Helical" evidence="2">
    <location>
        <begin position="116"/>
        <end position="137"/>
    </location>
</feature>
<keyword evidence="2" id="KW-1133">Transmembrane helix</keyword>
<gene>
    <name evidence="3" type="ORF">CVLEPA_LOCUS8046</name>
</gene>
<dbReference type="Proteomes" id="UP001642483">
    <property type="component" value="Unassembled WGS sequence"/>
</dbReference>
<accession>A0ABP0FEI6</accession>
<evidence type="ECO:0000256" key="2">
    <source>
        <dbReference type="SAM" id="Phobius"/>
    </source>
</evidence>
<reference evidence="3 4" key="1">
    <citation type="submission" date="2024-02" db="EMBL/GenBank/DDBJ databases">
        <authorList>
            <person name="Daric V."/>
            <person name="Darras S."/>
        </authorList>
    </citation>
    <scope>NUCLEOTIDE SEQUENCE [LARGE SCALE GENOMIC DNA]</scope>
</reference>
<proteinExistence type="inferred from homology"/>
<organism evidence="3 4">
    <name type="scientific">Clavelina lepadiformis</name>
    <name type="common">Light-bulb sea squirt</name>
    <name type="synonym">Ascidia lepadiformis</name>
    <dbReference type="NCBI Taxonomy" id="159417"/>
    <lineage>
        <taxon>Eukaryota</taxon>
        <taxon>Metazoa</taxon>
        <taxon>Chordata</taxon>
        <taxon>Tunicata</taxon>
        <taxon>Ascidiacea</taxon>
        <taxon>Aplousobranchia</taxon>
        <taxon>Clavelinidae</taxon>
        <taxon>Clavelina</taxon>
    </lineage>
</organism>
<sequence length="163" mass="18029">MVIFSGCGAAMSGLCTWIIPAIGRRWFMGLVGVCHITYYMVSLFWLPNPESTWLVYFIGALGGIGELTLVNLYQGSVSLYFKDRLGIAYSTQNCVTNLGISFITGWSTSLCVYSKIYIQIGVMCLSLVCIGCAEVLFDRYDKQKTKTRLLAVKQKSNIATCPT</sequence>
<dbReference type="InterPro" id="IPR051951">
    <property type="entry name" value="UNC-93_regulatory"/>
</dbReference>
<feature type="transmembrane region" description="Helical" evidence="2">
    <location>
        <begin position="53"/>
        <end position="73"/>
    </location>
</feature>
<dbReference type="SUPFAM" id="SSF103473">
    <property type="entry name" value="MFS general substrate transporter"/>
    <property type="match status" value="1"/>
</dbReference>
<dbReference type="PANTHER" id="PTHR19444:SF13">
    <property type="entry name" value="PROTEIN UNC-93 HOMOLOG A"/>
    <property type="match status" value="1"/>
</dbReference>
<dbReference type="InterPro" id="IPR036259">
    <property type="entry name" value="MFS_trans_sf"/>
</dbReference>
<comment type="caution">
    <text evidence="3">The sequence shown here is derived from an EMBL/GenBank/DDBJ whole genome shotgun (WGS) entry which is preliminary data.</text>
</comment>
<protein>
    <submittedName>
        <fullName evidence="3">Uncharacterized protein</fullName>
    </submittedName>
</protein>
<comment type="similarity">
    <text evidence="1">Belongs to the unc-93 family.</text>
</comment>
<evidence type="ECO:0000313" key="3">
    <source>
        <dbReference type="EMBL" id="CAK8678089.1"/>
    </source>
</evidence>
<keyword evidence="2" id="KW-0812">Transmembrane</keyword>
<name>A0ABP0FEI6_CLALP</name>
<evidence type="ECO:0000256" key="1">
    <source>
        <dbReference type="ARBA" id="ARBA00009172"/>
    </source>
</evidence>
<keyword evidence="4" id="KW-1185">Reference proteome</keyword>
<evidence type="ECO:0000313" key="4">
    <source>
        <dbReference type="Proteomes" id="UP001642483"/>
    </source>
</evidence>
<dbReference type="EMBL" id="CAWYQH010000046">
    <property type="protein sequence ID" value="CAK8678089.1"/>
    <property type="molecule type" value="Genomic_DNA"/>
</dbReference>
<feature type="transmembrane region" description="Helical" evidence="2">
    <location>
        <begin position="26"/>
        <end position="47"/>
    </location>
</feature>
<keyword evidence="2" id="KW-0472">Membrane</keyword>
<dbReference type="PANTHER" id="PTHR19444">
    <property type="entry name" value="UNC-93 RELATED"/>
    <property type="match status" value="1"/>
</dbReference>